<proteinExistence type="predicted"/>
<name>A0AAD7ZUH5_DIPPU</name>
<accession>A0AAD7ZUH5</accession>
<evidence type="ECO:0000313" key="2">
    <source>
        <dbReference type="Proteomes" id="UP001233999"/>
    </source>
</evidence>
<protein>
    <submittedName>
        <fullName evidence="1">Uncharacterized protein</fullName>
    </submittedName>
</protein>
<keyword evidence="2" id="KW-1185">Reference proteome</keyword>
<feature type="non-terminal residue" evidence="1">
    <location>
        <position position="1"/>
    </location>
</feature>
<reference evidence="1" key="1">
    <citation type="journal article" date="2023" name="IScience">
        <title>Live-bearing cockroach genome reveals convergent evolutionary mechanisms linked to viviparity in insects and beyond.</title>
        <authorList>
            <person name="Fouks B."/>
            <person name="Harrison M.C."/>
            <person name="Mikhailova A.A."/>
            <person name="Marchal E."/>
            <person name="English S."/>
            <person name="Carruthers M."/>
            <person name="Jennings E.C."/>
            <person name="Chiamaka E.L."/>
            <person name="Frigard R.A."/>
            <person name="Pippel M."/>
            <person name="Attardo G.M."/>
            <person name="Benoit J.B."/>
            <person name="Bornberg-Bauer E."/>
            <person name="Tobe S.S."/>
        </authorList>
    </citation>
    <scope>NUCLEOTIDE SEQUENCE</scope>
    <source>
        <strain evidence="1">Stay&amp;Tobe</strain>
    </source>
</reference>
<organism evidence="1 2">
    <name type="scientific">Diploptera punctata</name>
    <name type="common">Pacific beetle cockroach</name>
    <dbReference type="NCBI Taxonomy" id="6984"/>
    <lineage>
        <taxon>Eukaryota</taxon>
        <taxon>Metazoa</taxon>
        <taxon>Ecdysozoa</taxon>
        <taxon>Arthropoda</taxon>
        <taxon>Hexapoda</taxon>
        <taxon>Insecta</taxon>
        <taxon>Pterygota</taxon>
        <taxon>Neoptera</taxon>
        <taxon>Polyneoptera</taxon>
        <taxon>Dictyoptera</taxon>
        <taxon>Blattodea</taxon>
        <taxon>Blaberoidea</taxon>
        <taxon>Blaberidae</taxon>
        <taxon>Diplopterinae</taxon>
        <taxon>Diploptera</taxon>
    </lineage>
</organism>
<gene>
    <name evidence="1" type="ORF">L9F63_020285</name>
</gene>
<dbReference type="EMBL" id="JASPKZ010007212">
    <property type="protein sequence ID" value="KAJ9586088.1"/>
    <property type="molecule type" value="Genomic_DNA"/>
</dbReference>
<comment type="caution">
    <text evidence="1">The sequence shown here is derived from an EMBL/GenBank/DDBJ whole genome shotgun (WGS) entry which is preliminary data.</text>
</comment>
<dbReference type="Proteomes" id="UP001233999">
    <property type="component" value="Unassembled WGS sequence"/>
</dbReference>
<feature type="non-terminal residue" evidence="1">
    <location>
        <position position="51"/>
    </location>
</feature>
<evidence type="ECO:0000313" key="1">
    <source>
        <dbReference type="EMBL" id="KAJ9586088.1"/>
    </source>
</evidence>
<dbReference type="AlphaFoldDB" id="A0AAD7ZUH5"/>
<sequence length="51" mass="5850">LLTPSERVGQLRSDKLHEKQVNPGGFTYFTLHFSICPVRISSWDQTDESPM</sequence>
<reference evidence="1" key="2">
    <citation type="submission" date="2023-05" db="EMBL/GenBank/DDBJ databases">
        <authorList>
            <person name="Fouks B."/>
        </authorList>
    </citation>
    <scope>NUCLEOTIDE SEQUENCE</scope>
    <source>
        <strain evidence="1">Stay&amp;Tobe</strain>
        <tissue evidence="1">Testes</tissue>
    </source>
</reference>